<feature type="transmembrane region" description="Helical" evidence="1">
    <location>
        <begin position="91"/>
        <end position="113"/>
    </location>
</feature>
<feature type="transmembrane region" description="Helical" evidence="1">
    <location>
        <begin position="21"/>
        <end position="40"/>
    </location>
</feature>
<comment type="caution">
    <text evidence="2">The sequence shown here is derived from an EMBL/GenBank/DDBJ whole genome shotgun (WGS) entry which is preliminary data.</text>
</comment>
<evidence type="ECO:0000313" key="3">
    <source>
        <dbReference type="Proteomes" id="UP001204621"/>
    </source>
</evidence>
<evidence type="ECO:0008006" key="4">
    <source>
        <dbReference type="Google" id="ProtNLM"/>
    </source>
</evidence>
<organism evidence="2 3">
    <name type="scientific">Massilia terrae</name>
    <dbReference type="NCBI Taxonomy" id="1811224"/>
    <lineage>
        <taxon>Bacteria</taxon>
        <taxon>Pseudomonadati</taxon>
        <taxon>Pseudomonadota</taxon>
        <taxon>Betaproteobacteria</taxon>
        <taxon>Burkholderiales</taxon>
        <taxon>Oxalobacteraceae</taxon>
        <taxon>Telluria group</taxon>
        <taxon>Massilia</taxon>
    </lineage>
</organism>
<feature type="transmembrane region" description="Helical" evidence="1">
    <location>
        <begin position="60"/>
        <end position="79"/>
    </location>
</feature>
<keyword evidence="1" id="KW-1133">Transmembrane helix</keyword>
<evidence type="ECO:0000256" key="1">
    <source>
        <dbReference type="SAM" id="Phobius"/>
    </source>
</evidence>
<keyword evidence="3" id="KW-1185">Reference proteome</keyword>
<dbReference type="Proteomes" id="UP001204621">
    <property type="component" value="Unassembled WGS sequence"/>
</dbReference>
<sequence length="160" mass="17430">MKTLSRPAYLKIVRASAWYDLVLSAPFATPWTFALLHEAVSRFNQVLGGAPLPAFGPLQTMLANMMGTVVVIWSVVRLLEPTVRLGRFDGAGRFLFASWMSWALLATGAPILWMMVIPEVAWGIIQWWPVAPARQYTSGFGSVRSSSSEAASSASLATTP</sequence>
<reference evidence="2 3" key="1">
    <citation type="submission" date="2022-08" db="EMBL/GenBank/DDBJ databases">
        <title>Reclassification of Massilia species as members of the genera Telluria, Duganella, Pseudoduganella, Mokoshia gen. nov. and Zemynaea gen. nov. using orthogonal and non-orthogonal genome-based approaches.</title>
        <authorList>
            <person name="Bowman J.P."/>
        </authorList>
    </citation>
    <scope>NUCLEOTIDE SEQUENCE [LARGE SCALE GENOMIC DNA]</scope>
    <source>
        <strain evidence="2 3">JCM 31606</strain>
    </source>
</reference>
<protein>
    <recommendedName>
        <fullName evidence="4">Transmembrane protein</fullName>
    </recommendedName>
</protein>
<name>A0ABT2D3K3_9BURK</name>
<accession>A0ABT2D3K3</accession>
<dbReference type="RefSeq" id="WP_258814020.1">
    <property type="nucleotide sequence ID" value="NZ_JANUGU010000010.1"/>
</dbReference>
<dbReference type="EMBL" id="JANUGU010000010">
    <property type="protein sequence ID" value="MCS0660822.1"/>
    <property type="molecule type" value="Genomic_DNA"/>
</dbReference>
<keyword evidence="1" id="KW-0812">Transmembrane</keyword>
<keyword evidence="1" id="KW-0472">Membrane</keyword>
<gene>
    <name evidence="2" type="ORF">NX778_22380</name>
</gene>
<proteinExistence type="predicted"/>
<evidence type="ECO:0000313" key="2">
    <source>
        <dbReference type="EMBL" id="MCS0660822.1"/>
    </source>
</evidence>